<gene>
    <name evidence="5" type="ORF">ODALV1_LOCUS780</name>
</gene>
<evidence type="ECO:0000256" key="1">
    <source>
        <dbReference type="ARBA" id="ARBA00004167"/>
    </source>
</evidence>
<protein>
    <recommendedName>
        <fullName evidence="4">Protein kinase domain-containing protein</fullName>
    </recommendedName>
</protein>
<dbReference type="EMBL" id="CAXLJM020000004">
    <property type="protein sequence ID" value="CAL8069459.1"/>
    <property type="molecule type" value="Genomic_DNA"/>
</dbReference>
<dbReference type="Pfam" id="PF07714">
    <property type="entry name" value="PK_Tyr_Ser-Thr"/>
    <property type="match status" value="1"/>
</dbReference>
<evidence type="ECO:0000259" key="4">
    <source>
        <dbReference type="PROSITE" id="PS50011"/>
    </source>
</evidence>
<dbReference type="InterPro" id="IPR050122">
    <property type="entry name" value="RTK"/>
</dbReference>
<dbReference type="PANTHER" id="PTHR24416:SF600">
    <property type="entry name" value="PDGF- AND VEGF-RECEPTOR RELATED, ISOFORM J"/>
    <property type="match status" value="1"/>
</dbReference>
<dbReference type="PANTHER" id="PTHR24416">
    <property type="entry name" value="TYROSINE-PROTEIN KINASE RECEPTOR"/>
    <property type="match status" value="1"/>
</dbReference>
<dbReference type="InterPro" id="IPR020635">
    <property type="entry name" value="Tyr_kinase_cat_dom"/>
</dbReference>
<keyword evidence="2" id="KW-0067">ATP-binding</keyword>
<dbReference type="InterPro" id="IPR011009">
    <property type="entry name" value="Kinase-like_dom_sf"/>
</dbReference>
<dbReference type="PROSITE" id="PS50011">
    <property type="entry name" value="PROTEIN_KINASE_DOM"/>
    <property type="match status" value="1"/>
</dbReference>
<evidence type="ECO:0000313" key="6">
    <source>
        <dbReference type="Proteomes" id="UP001642540"/>
    </source>
</evidence>
<feature type="domain" description="Protein kinase" evidence="4">
    <location>
        <begin position="397"/>
        <end position="536"/>
    </location>
</feature>
<keyword evidence="2" id="KW-0547">Nucleotide-binding</keyword>
<sequence length="536" mass="61128">MITKISTKFSKLMMPCISRAEKETGTIEYFNLLANLSLKKLFITDSRVGIPSAVATFNKLHRNPQQPPLELLMTFTYFYMYSGNESISFIFDFAKELADGANEIYNGTVKWLYFDYDSLSDNTIEEAHTYLAHAQNVLNRNGYEVGAVLPMDNCGGSSEILANYTLRILPLVRKIIFHFWPTQQSLSLGPDTAVPHLTKSFVQCIETIRKYDSSLQVGFQTRWDNPSPNADEDEAKNYRDLVQFWQTMNAWAIEYNTTVVLLEAFDNPWKYDGNKNLGWWRLIQNASYYNSSQYVFQEKQIAISNRKIPTDADATLIFRVVLGTTSALVFFTLLALVALYRPLRKRFSKDRVRSKYLREFYEGAPETLIEGDTKGIPGIQRTAYRKDLELPKAAFKIDWKSTLGTGAFGAVCRGAIKRVNDEKEIQVAVKTTKLSSPVTALKSILSEIKVMSYVDKHSNIVGLLGAYTTELKKGKVYVFLELCSLGSLDKYLRDKGKALYCELKNEEEIPAGNQEMIAQYSESEITINGYHFYYFI</sequence>
<feature type="binding site" evidence="2">
    <location>
        <position position="430"/>
    </location>
    <ligand>
        <name>ATP</name>
        <dbReference type="ChEBI" id="CHEBI:30616"/>
    </ligand>
</feature>
<keyword evidence="6" id="KW-1185">Reference proteome</keyword>
<keyword evidence="3" id="KW-0812">Transmembrane</keyword>
<dbReference type="InterPro" id="IPR001245">
    <property type="entry name" value="Ser-Thr/Tyr_kinase_cat_dom"/>
</dbReference>
<dbReference type="Gene3D" id="3.30.200.20">
    <property type="entry name" value="Phosphorylase Kinase, domain 1"/>
    <property type="match status" value="1"/>
</dbReference>
<dbReference type="PROSITE" id="PS00107">
    <property type="entry name" value="PROTEIN_KINASE_ATP"/>
    <property type="match status" value="1"/>
</dbReference>
<dbReference type="Proteomes" id="UP001642540">
    <property type="component" value="Unassembled WGS sequence"/>
</dbReference>
<evidence type="ECO:0000256" key="3">
    <source>
        <dbReference type="SAM" id="Phobius"/>
    </source>
</evidence>
<organism evidence="5 6">
    <name type="scientific">Orchesella dallaii</name>
    <dbReference type="NCBI Taxonomy" id="48710"/>
    <lineage>
        <taxon>Eukaryota</taxon>
        <taxon>Metazoa</taxon>
        <taxon>Ecdysozoa</taxon>
        <taxon>Arthropoda</taxon>
        <taxon>Hexapoda</taxon>
        <taxon>Collembola</taxon>
        <taxon>Entomobryomorpha</taxon>
        <taxon>Entomobryoidea</taxon>
        <taxon>Orchesellidae</taxon>
        <taxon>Orchesellinae</taxon>
        <taxon>Orchesella</taxon>
    </lineage>
</organism>
<proteinExistence type="predicted"/>
<feature type="transmembrane region" description="Helical" evidence="3">
    <location>
        <begin position="316"/>
        <end position="340"/>
    </location>
</feature>
<comment type="subcellular location">
    <subcellularLocation>
        <location evidence="1">Membrane</location>
        <topology evidence="1">Single-pass membrane protein</topology>
    </subcellularLocation>
</comment>
<evidence type="ECO:0000256" key="2">
    <source>
        <dbReference type="PROSITE-ProRule" id="PRU10141"/>
    </source>
</evidence>
<dbReference type="InterPro" id="IPR017441">
    <property type="entry name" value="Protein_kinase_ATP_BS"/>
</dbReference>
<dbReference type="InterPro" id="IPR000719">
    <property type="entry name" value="Prot_kinase_dom"/>
</dbReference>
<keyword evidence="3" id="KW-1133">Transmembrane helix</keyword>
<reference evidence="5 6" key="1">
    <citation type="submission" date="2024-08" db="EMBL/GenBank/DDBJ databases">
        <authorList>
            <person name="Cucini C."/>
            <person name="Frati F."/>
        </authorList>
    </citation>
    <scope>NUCLEOTIDE SEQUENCE [LARGE SCALE GENOMIC DNA]</scope>
</reference>
<dbReference type="SUPFAM" id="SSF56112">
    <property type="entry name" value="Protein kinase-like (PK-like)"/>
    <property type="match status" value="1"/>
</dbReference>
<keyword evidence="3" id="KW-0472">Membrane</keyword>
<dbReference type="SMART" id="SM00219">
    <property type="entry name" value="TyrKc"/>
    <property type="match status" value="1"/>
</dbReference>
<evidence type="ECO:0000313" key="5">
    <source>
        <dbReference type="EMBL" id="CAL8069459.1"/>
    </source>
</evidence>
<accession>A0ABP1PNN7</accession>
<comment type="caution">
    <text evidence="5">The sequence shown here is derived from an EMBL/GenBank/DDBJ whole genome shotgun (WGS) entry which is preliminary data.</text>
</comment>
<name>A0ABP1PNN7_9HEXA</name>